<dbReference type="AlphaFoldDB" id="K4AJM5"/>
<name>K4AJM5_SETIT</name>
<reference evidence="1" key="2">
    <citation type="submission" date="2018-08" db="UniProtKB">
        <authorList>
            <consortium name="EnsemblPlants"/>
        </authorList>
    </citation>
    <scope>IDENTIFICATION</scope>
    <source>
        <strain evidence="1">Yugu1</strain>
    </source>
</reference>
<protein>
    <submittedName>
        <fullName evidence="1">Uncharacterized protein</fullName>
    </submittedName>
</protein>
<evidence type="ECO:0000313" key="1">
    <source>
        <dbReference type="EnsemblPlants" id="KQK93078"/>
    </source>
</evidence>
<evidence type="ECO:0000313" key="2">
    <source>
        <dbReference type="Proteomes" id="UP000004995"/>
    </source>
</evidence>
<dbReference type="Proteomes" id="UP000004995">
    <property type="component" value="Unassembled WGS sequence"/>
</dbReference>
<dbReference type="EMBL" id="AGNK02006160">
    <property type="status" value="NOT_ANNOTATED_CDS"/>
    <property type="molecule type" value="Genomic_DNA"/>
</dbReference>
<dbReference type="Gramene" id="KQK93078">
    <property type="protein sequence ID" value="KQK93078"/>
    <property type="gene ID" value="SETIT_039096mg"/>
</dbReference>
<sequence length="24" mass="2890">MQQTFILRKCHQPINATLHNVYSF</sequence>
<proteinExistence type="predicted"/>
<accession>K4AJM5</accession>
<dbReference type="HOGENOM" id="CLU_3421695_0_0_1"/>
<dbReference type="InParanoid" id="K4AJM5"/>
<reference evidence="2" key="1">
    <citation type="journal article" date="2012" name="Nat. Biotechnol.">
        <title>Reference genome sequence of the model plant Setaria.</title>
        <authorList>
            <person name="Bennetzen J.L."/>
            <person name="Schmutz J."/>
            <person name="Wang H."/>
            <person name="Percifield R."/>
            <person name="Hawkins J."/>
            <person name="Pontaroli A.C."/>
            <person name="Estep M."/>
            <person name="Feng L."/>
            <person name="Vaughn J.N."/>
            <person name="Grimwood J."/>
            <person name="Jenkins J."/>
            <person name="Barry K."/>
            <person name="Lindquist E."/>
            <person name="Hellsten U."/>
            <person name="Deshpande S."/>
            <person name="Wang X."/>
            <person name="Wu X."/>
            <person name="Mitros T."/>
            <person name="Triplett J."/>
            <person name="Yang X."/>
            <person name="Ye C.Y."/>
            <person name="Mauro-Herrera M."/>
            <person name="Wang L."/>
            <person name="Li P."/>
            <person name="Sharma M."/>
            <person name="Sharma R."/>
            <person name="Ronald P.C."/>
            <person name="Panaud O."/>
            <person name="Kellogg E.A."/>
            <person name="Brutnell T.P."/>
            <person name="Doust A.N."/>
            <person name="Tuskan G.A."/>
            <person name="Rokhsar D."/>
            <person name="Devos K.M."/>
        </authorList>
    </citation>
    <scope>NUCLEOTIDE SEQUENCE [LARGE SCALE GENOMIC DNA]</scope>
    <source>
        <strain evidence="2">cv. Yugu1</strain>
    </source>
</reference>
<organism evidence="1 2">
    <name type="scientific">Setaria italica</name>
    <name type="common">Foxtail millet</name>
    <name type="synonym">Panicum italicum</name>
    <dbReference type="NCBI Taxonomy" id="4555"/>
    <lineage>
        <taxon>Eukaryota</taxon>
        <taxon>Viridiplantae</taxon>
        <taxon>Streptophyta</taxon>
        <taxon>Embryophyta</taxon>
        <taxon>Tracheophyta</taxon>
        <taxon>Spermatophyta</taxon>
        <taxon>Magnoliopsida</taxon>
        <taxon>Liliopsida</taxon>
        <taxon>Poales</taxon>
        <taxon>Poaceae</taxon>
        <taxon>PACMAD clade</taxon>
        <taxon>Panicoideae</taxon>
        <taxon>Panicodae</taxon>
        <taxon>Paniceae</taxon>
        <taxon>Cenchrinae</taxon>
        <taxon>Setaria</taxon>
    </lineage>
</organism>
<keyword evidence="2" id="KW-1185">Reference proteome</keyword>
<dbReference type="EnsemblPlants" id="KQK93078">
    <property type="protein sequence ID" value="KQK93078"/>
    <property type="gene ID" value="SETIT_039096mg"/>
</dbReference>